<name>A0A9J6P055_9CLOT</name>
<keyword evidence="2" id="KW-1133">Transmembrane helix</keyword>
<dbReference type="RefSeq" id="WP_250857668.1">
    <property type="nucleotide sequence ID" value="NZ_JAGSOJ010000001.1"/>
</dbReference>
<gene>
    <name evidence="4" type="ORF">KDK92_03535</name>
</gene>
<dbReference type="InterPro" id="IPR036737">
    <property type="entry name" value="OmpA-like_sf"/>
</dbReference>
<comment type="caution">
    <text evidence="4">The sequence shown here is derived from an EMBL/GenBank/DDBJ whole genome shotgun (WGS) entry which is preliminary data.</text>
</comment>
<dbReference type="GO" id="GO:0016020">
    <property type="term" value="C:membrane"/>
    <property type="evidence" value="ECO:0007669"/>
    <property type="project" value="UniProtKB-UniRule"/>
</dbReference>
<dbReference type="InterPro" id="IPR006665">
    <property type="entry name" value="OmpA-like"/>
</dbReference>
<dbReference type="Gene3D" id="3.30.1330.60">
    <property type="entry name" value="OmpA-like domain"/>
    <property type="match status" value="1"/>
</dbReference>
<dbReference type="InterPro" id="IPR050330">
    <property type="entry name" value="Bact_OuterMem_StrucFunc"/>
</dbReference>
<feature type="transmembrane region" description="Helical" evidence="2">
    <location>
        <begin position="21"/>
        <end position="42"/>
    </location>
</feature>
<dbReference type="PANTHER" id="PTHR30329:SF21">
    <property type="entry name" value="LIPOPROTEIN YIAD-RELATED"/>
    <property type="match status" value="1"/>
</dbReference>
<dbReference type="AlphaFoldDB" id="A0A9J6P055"/>
<keyword evidence="2" id="KW-0812">Transmembrane</keyword>
<proteinExistence type="predicted"/>
<evidence type="ECO:0000256" key="1">
    <source>
        <dbReference type="PROSITE-ProRule" id="PRU00473"/>
    </source>
</evidence>
<dbReference type="SUPFAM" id="SSF103088">
    <property type="entry name" value="OmpA-like"/>
    <property type="match status" value="1"/>
</dbReference>
<sequence>MKFRSRVYKDVNEEEPNFWPSFVDVMTVVVLVFFFIMVMSFVRSSIQQQYFEDAYEAIDNIAKDREKIYNEIIDKFKGTEAEGNIEIINGTLSVKSETLFDTGSYKLSIQGVSLAKTLGDVFYELLQNEVYKDKIDSIEVIGHTDMVGDGEYNRTLSTNRAISFVNTMVPKESEIENQLGKFIKASGMSKFDPIVGTTETQTEEQKTQNRRIEIKINFNNKDIQDVLDSFNKK</sequence>
<keyword evidence="1 2" id="KW-0472">Membrane</keyword>
<evidence type="ECO:0000313" key="5">
    <source>
        <dbReference type="Proteomes" id="UP001056429"/>
    </source>
</evidence>
<dbReference type="EMBL" id="JAGSOJ010000001">
    <property type="protein sequence ID" value="MCM1988800.1"/>
    <property type="molecule type" value="Genomic_DNA"/>
</dbReference>
<dbReference type="PANTHER" id="PTHR30329">
    <property type="entry name" value="STATOR ELEMENT OF FLAGELLAR MOTOR COMPLEX"/>
    <property type="match status" value="1"/>
</dbReference>
<accession>A0A9J6P055</accession>
<reference evidence="4" key="1">
    <citation type="journal article" date="2021" name="mSystems">
        <title>Bacteria and Archaea Synergistically Convert Glycine Betaine to Biogenic Methane in the Formosa Cold Seep of the South China Sea.</title>
        <authorList>
            <person name="Li L."/>
            <person name="Zhang W."/>
            <person name="Zhang S."/>
            <person name="Song L."/>
            <person name="Sun Q."/>
            <person name="Zhang H."/>
            <person name="Xiang H."/>
            <person name="Dong X."/>
        </authorList>
    </citation>
    <scope>NUCLEOTIDE SEQUENCE</scope>
    <source>
        <strain evidence="4">ZWT</strain>
    </source>
</reference>
<evidence type="ECO:0000259" key="3">
    <source>
        <dbReference type="PROSITE" id="PS51123"/>
    </source>
</evidence>
<reference evidence="4" key="2">
    <citation type="submission" date="2021-04" db="EMBL/GenBank/DDBJ databases">
        <authorList>
            <person name="Dong X."/>
        </authorList>
    </citation>
    <scope>NUCLEOTIDE SEQUENCE</scope>
    <source>
        <strain evidence="4">ZWT</strain>
    </source>
</reference>
<dbReference type="PROSITE" id="PS51123">
    <property type="entry name" value="OMPA_2"/>
    <property type="match status" value="1"/>
</dbReference>
<evidence type="ECO:0000313" key="4">
    <source>
        <dbReference type="EMBL" id="MCM1988800.1"/>
    </source>
</evidence>
<dbReference type="Pfam" id="PF00691">
    <property type="entry name" value="OmpA"/>
    <property type="match status" value="1"/>
</dbReference>
<organism evidence="4 5">
    <name type="scientific">Oceanirhabdus seepicola</name>
    <dbReference type="NCBI Taxonomy" id="2828781"/>
    <lineage>
        <taxon>Bacteria</taxon>
        <taxon>Bacillati</taxon>
        <taxon>Bacillota</taxon>
        <taxon>Clostridia</taxon>
        <taxon>Eubacteriales</taxon>
        <taxon>Clostridiaceae</taxon>
        <taxon>Oceanirhabdus</taxon>
    </lineage>
</organism>
<keyword evidence="5" id="KW-1185">Reference proteome</keyword>
<evidence type="ECO:0000256" key="2">
    <source>
        <dbReference type="SAM" id="Phobius"/>
    </source>
</evidence>
<feature type="domain" description="OmpA-like" evidence="3">
    <location>
        <begin position="87"/>
        <end position="220"/>
    </location>
</feature>
<dbReference type="CDD" id="cd07185">
    <property type="entry name" value="OmpA_C-like"/>
    <property type="match status" value="1"/>
</dbReference>
<dbReference type="Proteomes" id="UP001056429">
    <property type="component" value="Unassembled WGS sequence"/>
</dbReference>
<protein>
    <submittedName>
        <fullName evidence="4">OmpA family protein</fullName>
    </submittedName>
</protein>